<name>A0A133VJE5_9EURY</name>
<evidence type="ECO:0000313" key="1">
    <source>
        <dbReference type="EMBL" id="KXB06555.1"/>
    </source>
</evidence>
<proteinExistence type="predicted"/>
<dbReference type="EMBL" id="LHYE01000041">
    <property type="protein sequence ID" value="KXB06555.1"/>
    <property type="molecule type" value="Genomic_DNA"/>
</dbReference>
<reference evidence="1 2" key="1">
    <citation type="journal article" date="2016" name="Sci. Rep.">
        <title>Metabolic traits of an uncultured archaeal lineage -MSBL1- from brine pools of the Red Sea.</title>
        <authorList>
            <person name="Mwirichia R."/>
            <person name="Alam I."/>
            <person name="Rashid M."/>
            <person name="Vinu M."/>
            <person name="Ba-Alawi W."/>
            <person name="Anthony Kamau A."/>
            <person name="Kamanda Ngugi D."/>
            <person name="Goker M."/>
            <person name="Klenk H.P."/>
            <person name="Bajic V."/>
            <person name="Stingl U."/>
        </authorList>
    </citation>
    <scope>NUCLEOTIDE SEQUENCE [LARGE SCALE GENOMIC DNA]</scope>
    <source>
        <strain evidence="1">SCGC-AAA382A20</strain>
    </source>
</reference>
<dbReference type="AlphaFoldDB" id="A0A133VJE5"/>
<accession>A0A133VJE5</accession>
<evidence type="ECO:0008006" key="3">
    <source>
        <dbReference type="Google" id="ProtNLM"/>
    </source>
</evidence>
<dbReference type="Proteomes" id="UP000070263">
    <property type="component" value="Unassembled WGS sequence"/>
</dbReference>
<keyword evidence="2" id="KW-1185">Reference proteome</keyword>
<sequence length="166" mass="18572">MKIYVTLLGRSVWALLNTYYAAADEGCEPDVIHVFAEESYRISSEEVEEGLKIISEGYGFSPEIKTHVVDDVDFVKAGRKIRKTLRQLMEEGNEVSIDITPGRKALVTAALLSAFDLGAEKKLNVDKVLYLAVSETKPEPYYQIPFQIQDLRNLIEDIQEAKTGGS</sequence>
<organism evidence="1 2">
    <name type="scientific">candidate division MSBL1 archaeon SCGC-AAA382A20</name>
    <dbReference type="NCBI Taxonomy" id="1698280"/>
    <lineage>
        <taxon>Archaea</taxon>
        <taxon>Methanobacteriati</taxon>
        <taxon>Methanobacteriota</taxon>
        <taxon>candidate division MSBL1</taxon>
    </lineage>
</organism>
<comment type="caution">
    <text evidence="1">The sequence shown here is derived from an EMBL/GenBank/DDBJ whole genome shotgun (WGS) entry which is preliminary data.</text>
</comment>
<evidence type="ECO:0000313" key="2">
    <source>
        <dbReference type="Proteomes" id="UP000070263"/>
    </source>
</evidence>
<protein>
    <recommendedName>
        <fullName evidence="3">CRISPR system ring nuclease SSO1393-like domain-containing protein</fullName>
    </recommendedName>
</protein>
<gene>
    <name evidence="1" type="ORF">AKJ51_03495</name>
</gene>